<evidence type="ECO:0000313" key="1">
    <source>
        <dbReference type="EMBL" id="SHG97811.1"/>
    </source>
</evidence>
<organism evidence="1 2">
    <name type="scientific">Flagellimonas flava</name>
    <dbReference type="NCBI Taxonomy" id="570519"/>
    <lineage>
        <taxon>Bacteria</taxon>
        <taxon>Pseudomonadati</taxon>
        <taxon>Bacteroidota</taxon>
        <taxon>Flavobacteriia</taxon>
        <taxon>Flavobacteriales</taxon>
        <taxon>Flavobacteriaceae</taxon>
        <taxon>Flagellimonas</taxon>
    </lineage>
</organism>
<name>A0A1M5P7J8_9FLAO</name>
<dbReference type="RefSeq" id="WP_073181247.1">
    <property type="nucleotide sequence ID" value="NZ_FQWL01000006.1"/>
</dbReference>
<protein>
    <submittedName>
        <fullName evidence="1">Uncharacterized protein</fullName>
    </submittedName>
</protein>
<dbReference type="Proteomes" id="UP000184532">
    <property type="component" value="Unassembled WGS sequence"/>
</dbReference>
<reference evidence="2" key="1">
    <citation type="submission" date="2016-11" db="EMBL/GenBank/DDBJ databases">
        <authorList>
            <person name="Varghese N."/>
            <person name="Submissions S."/>
        </authorList>
    </citation>
    <scope>NUCLEOTIDE SEQUENCE [LARGE SCALE GENOMIC DNA]</scope>
    <source>
        <strain evidence="2">DSM 22638</strain>
    </source>
</reference>
<keyword evidence="2" id="KW-1185">Reference proteome</keyword>
<dbReference type="EMBL" id="FQWL01000006">
    <property type="protein sequence ID" value="SHG97811.1"/>
    <property type="molecule type" value="Genomic_DNA"/>
</dbReference>
<dbReference type="AlphaFoldDB" id="A0A1M5P7J8"/>
<dbReference type="OrthoDB" id="1356762at2"/>
<evidence type="ECO:0000313" key="2">
    <source>
        <dbReference type="Proteomes" id="UP000184532"/>
    </source>
</evidence>
<sequence>MGFFKKLFGGHTSLELVDSELGKFDSDYIKGENVTWIGSAVLFGVTIELLMDGSRENLSQNQKQIVLNALANEDLLKSESSIAISKEYNNADMMFTSLGEQLEVKTITSNENGFELSFEQKESPYYYFNVHFENNKQQGVSIDS</sequence>
<gene>
    <name evidence="1" type="ORF">SAMN04488116_3119</name>
</gene>
<dbReference type="STRING" id="570519.SAMN04488116_3119"/>
<accession>A0A1M5P7J8</accession>
<proteinExistence type="predicted"/>